<gene>
    <name evidence="2" type="ORF">DM01DRAFT_1372411</name>
</gene>
<name>A0A1X2GMQ8_9FUNG</name>
<dbReference type="Proteomes" id="UP000242146">
    <property type="component" value="Unassembled WGS sequence"/>
</dbReference>
<evidence type="ECO:0000313" key="2">
    <source>
        <dbReference type="EMBL" id="ORX57375.1"/>
    </source>
</evidence>
<dbReference type="AlphaFoldDB" id="A0A1X2GMQ8"/>
<accession>A0A1X2GMQ8</accession>
<reference evidence="2 3" key="1">
    <citation type="submission" date="2016-07" db="EMBL/GenBank/DDBJ databases">
        <title>Pervasive Adenine N6-methylation of Active Genes in Fungi.</title>
        <authorList>
            <consortium name="DOE Joint Genome Institute"/>
            <person name="Mondo S.J."/>
            <person name="Dannebaum R.O."/>
            <person name="Kuo R.C."/>
            <person name="Labutti K."/>
            <person name="Haridas S."/>
            <person name="Kuo A."/>
            <person name="Salamov A."/>
            <person name="Ahrendt S.R."/>
            <person name="Lipzen A."/>
            <person name="Sullivan W."/>
            <person name="Andreopoulos W.B."/>
            <person name="Clum A."/>
            <person name="Lindquist E."/>
            <person name="Daum C."/>
            <person name="Ramamoorthy G.K."/>
            <person name="Gryganskyi A."/>
            <person name="Culley D."/>
            <person name="Magnuson J.K."/>
            <person name="James T.Y."/>
            <person name="O'Malley M.A."/>
            <person name="Stajich J.E."/>
            <person name="Spatafora J.W."/>
            <person name="Visel A."/>
            <person name="Grigoriev I.V."/>
        </authorList>
    </citation>
    <scope>NUCLEOTIDE SEQUENCE [LARGE SCALE GENOMIC DNA]</scope>
    <source>
        <strain evidence="2 3">NRRL 3301</strain>
    </source>
</reference>
<organism evidence="2 3">
    <name type="scientific">Hesseltinella vesiculosa</name>
    <dbReference type="NCBI Taxonomy" id="101127"/>
    <lineage>
        <taxon>Eukaryota</taxon>
        <taxon>Fungi</taxon>
        <taxon>Fungi incertae sedis</taxon>
        <taxon>Mucoromycota</taxon>
        <taxon>Mucoromycotina</taxon>
        <taxon>Mucoromycetes</taxon>
        <taxon>Mucorales</taxon>
        <taxon>Cunninghamellaceae</taxon>
        <taxon>Hesseltinella</taxon>
    </lineage>
</organism>
<protein>
    <submittedName>
        <fullName evidence="2">Uncharacterized protein</fullName>
    </submittedName>
</protein>
<sequence length="134" mass="14035">MKFAYCLSALAIAAVVSAQQENADSGRLEKRANTGASCRSVLDCYGTWDYCIDGICQPKQAGRDCVAEGQMPSSTTGSGSCCPPLVTRLGQPCAWLSTTTCNNDAICSSRSGMNSKCCNAGSSNSYCRLVSQSC</sequence>
<evidence type="ECO:0000256" key="1">
    <source>
        <dbReference type="SAM" id="SignalP"/>
    </source>
</evidence>
<feature type="signal peptide" evidence="1">
    <location>
        <begin position="1"/>
        <end position="18"/>
    </location>
</feature>
<comment type="caution">
    <text evidence="2">The sequence shown here is derived from an EMBL/GenBank/DDBJ whole genome shotgun (WGS) entry which is preliminary data.</text>
</comment>
<dbReference type="EMBL" id="MCGT01000008">
    <property type="protein sequence ID" value="ORX57375.1"/>
    <property type="molecule type" value="Genomic_DNA"/>
</dbReference>
<proteinExistence type="predicted"/>
<keyword evidence="1" id="KW-0732">Signal</keyword>
<evidence type="ECO:0000313" key="3">
    <source>
        <dbReference type="Proteomes" id="UP000242146"/>
    </source>
</evidence>
<feature type="chain" id="PRO_5012823728" evidence="1">
    <location>
        <begin position="19"/>
        <end position="134"/>
    </location>
</feature>
<keyword evidence="3" id="KW-1185">Reference proteome</keyword>
<dbReference type="OrthoDB" id="10521884at2759"/>